<feature type="domain" description="Pyrrolo-quinoline quinone repeat" evidence="2">
    <location>
        <begin position="224"/>
        <end position="319"/>
    </location>
</feature>
<dbReference type="AlphaFoldDB" id="A0A8B3S1B1"/>
<dbReference type="Gene3D" id="2.130.10.10">
    <property type="entry name" value="YVTN repeat-like/Quinoprotein amine dehydrogenase"/>
    <property type="match status" value="2"/>
</dbReference>
<dbReference type="InterPro" id="IPR011047">
    <property type="entry name" value="Quinoprotein_ADH-like_sf"/>
</dbReference>
<reference evidence="4" key="1">
    <citation type="submission" date="2019-01" db="EMBL/GenBank/DDBJ databases">
        <title>Anaerobic oxidation of ethane by archaea from a marine hydrocarbon seep.</title>
        <authorList>
            <person name="Musat F."/>
        </authorList>
    </citation>
    <scope>NUCLEOTIDE SEQUENCE [LARGE SCALE GENOMIC DNA]</scope>
</reference>
<dbReference type="SMART" id="SM00564">
    <property type="entry name" value="PQQ"/>
    <property type="match status" value="5"/>
</dbReference>
<dbReference type="EMBL" id="RPGO01000033">
    <property type="protein sequence ID" value="RZB29097.1"/>
    <property type="molecule type" value="Genomic_DNA"/>
</dbReference>
<dbReference type="InterPro" id="IPR015943">
    <property type="entry name" value="WD40/YVTN_repeat-like_dom_sf"/>
</dbReference>
<comment type="caution">
    <text evidence="3">The sequence shown here is derived from an EMBL/GenBank/DDBJ whole genome shotgun (WGS) entry which is preliminary data.</text>
</comment>
<dbReference type="PANTHER" id="PTHR34512:SF30">
    <property type="entry name" value="OUTER MEMBRANE PROTEIN ASSEMBLY FACTOR BAMB"/>
    <property type="match status" value="1"/>
</dbReference>
<name>A0A8B3S1B1_9EURY</name>
<keyword evidence="1" id="KW-0472">Membrane</keyword>
<dbReference type="Proteomes" id="UP000291831">
    <property type="component" value="Unassembled WGS sequence"/>
</dbReference>
<keyword evidence="1" id="KW-1133">Transmembrane helix</keyword>
<evidence type="ECO:0000259" key="2">
    <source>
        <dbReference type="Pfam" id="PF13360"/>
    </source>
</evidence>
<keyword evidence="1" id="KW-0812">Transmembrane</keyword>
<protein>
    <recommendedName>
        <fullName evidence="2">Pyrrolo-quinoline quinone repeat domain-containing protein</fullName>
    </recommendedName>
</protein>
<feature type="transmembrane region" description="Helical" evidence="1">
    <location>
        <begin position="620"/>
        <end position="639"/>
    </location>
</feature>
<dbReference type="Pfam" id="PF13360">
    <property type="entry name" value="PQQ_2"/>
    <property type="match status" value="2"/>
</dbReference>
<proteinExistence type="predicted"/>
<evidence type="ECO:0000313" key="3">
    <source>
        <dbReference type="EMBL" id="RZB29097.1"/>
    </source>
</evidence>
<organism evidence="3 4">
    <name type="scientific">Candidatus Argoarchaeum ethanivorans</name>
    <dbReference type="NCBI Taxonomy" id="2608793"/>
    <lineage>
        <taxon>Archaea</taxon>
        <taxon>Methanobacteriati</taxon>
        <taxon>Methanobacteriota</taxon>
        <taxon>Stenosarchaea group</taxon>
        <taxon>Methanomicrobia</taxon>
        <taxon>Methanosarcinales</taxon>
        <taxon>Methanosarcinales incertae sedis</taxon>
        <taxon>GOM Arc I cluster</taxon>
        <taxon>Candidatus Argoarchaeum</taxon>
    </lineage>
</organism>
<dbReference type="InterPro" id="IPR002372">
    <property type="entry name" value="PQQ_rpt_dom"/>
</dbReference>
<evidence type="ECO:0000313" key="4">
    <source>
        <dbReference type="Proteomes" id="UP000291831"/>
    </source>
</evidence>
<feature type="domain" description="Pyrrolo-quinoline quinone repeat" evidence="2">
    <location>
        <begin position="54"/>
        <end position="130"/>
    </location>
</feature>
<sequence length="645" mass="67907">MNKRIIMALLVLICMAAPVMATDWQQFQYDVASTGNSPADAPDDNTMKWITADIGAAVGSQTMIANDRVFVYADTKVYALNKNTGGILWTASIPGDTKAYGSWASPAYNNSALFVSGGYNLTKINTATGVAVQEIAFPDGGYSCNGGPTVANGRVFAGSGGSNYCAFDESDLNTVVWTYSLVLGTAVSTPAVADDRVVFGGMSFGGTSNLYCVNKSENASAPGTTDEQWTTLLTGGIGGSASIDAANNRVYVATFTDYGGDTGLLYAIDFTTGAIVWNQPITYSDSTPAISGEYIYVSGSVYAPGVTYCFNQAGVQQWTVPHGYWTVSPTIADDKLFTGQCGSWSPGDGVYVYNATTGVPLWDYAHGGSSPSIANSDPMTVTVGKDGKVYAFGDPAGQTPFIISGKVLKPDGAPCNGSWVQITNLDTESVWHAENNSSSNHYRLVISSDHVNATEELQFNTSGCSQLTTTQHTVTQDDINSGGLVRFNITLEPVIISCDIAGNEKNQFAPSETVYVKGTGLSATTNYSIWIQDEPVGEGYTLCASNCTYGSGANKTVTTAANGSFAVTQLWDIPEGASPTYDEYDIVADRHGTGQSTYNAESDGIDSATVAGIVAPVPELASIMLFAAGLVVLLGFITLRRKKKG</sequence>
<evidence type="ECO:0000256" key="1">
    <source>
        <dbReference type="SAM" id="Phobius"/>
    </source>
</evidence>
<accession>A0A8B3S1B1</accession>
<gene>
    <name evidence="3" type="ORF">AEth_01701</name>
</gene>
<dbReference type="SUPFAM" id="SSF50998">
    <property type="entry name" value="Quinoprotein alcohol dehydrogenase-like"/>
    <property type="match status" value="1"/>
</dbReference>
<dbReference type="InterPro" id="IPR018391">
    <property type="entry name" value="PQQ_b-propeller_rpt"/>
</dbReference>
<dbReference type="PANTHER" id="PTHR34512">
    <property type="entry name" value="CELL SURFACE PROTEIN"/>
    <property type="match status" value="1"/>
</dbReference>